<gene>
    <name evidence="2" type="ORF">GPECTOR_4g645</name>
</gene>
<sequence>MEGKPAKRTILQTAQEEPEDLFVVHGQTKNITSLTFIYRSECGVANPMTPELIRKYWFGLGATVQQYFETCSYGQLRFPEERNKVIGPVDIPCAGTAGGYKYDLANGNGMGNDPPDLEGELWALPSLALEHLQKAVPACRPGDFDRCNVWMNPEPRDGVAPDVMTVFHEILHNIGLRHSAGPKCDDSGCWIEQSYKLGWSHAVSGGGEIQLVKLVPGTNYEYTLPAAANSNYNMLRIMVPQEGMPAGQERAVFVSYRVRPGPGDGTLYDSGLTDDQDVSLRIHEYNETANEAAASQSPLLLATLSLGGPASEPGRAALGSSSSYHYSPLGAQYGLKVTMASGSAAFAHVVLCAYEHGKAGGASSCGMDEALTM</sequence>
<dbReference type="Proteomes" id="UP000075714">
    <property type="component" value="Unassembled WGS sequence"/>
</dbReference>
<evidence type="ECO:0000259" key="1">
    <source>
        <dbReference type="Pfam" id="PF05548"/>
    </source>
</evidence>
<dbReference type="OrthoDB" id="529266at2759"/>
<name>A0A150GZ18_GONPE</name>
<dbReference type="EMBL" id="LSYV01000005">
    <property type="protein sequence ID" value="KXZ54580.1"/>
    <property type="molecule type" value="Genomic_DNA"/>
</dbReference>
<keyword evidence="3" id="KW-1185">Reference proteome</keyword>
<proteinExistence type="predicted"/>
<dbReference type="InterPro" id="IPR008752">
    <property type="entry name" value="Peptidase_M11"/>
</dbReference>
<reference evidence="3" key="1">
    <citation type="journal article" date="2016" name="Nat. Commun.">
        <title>The Gonium pectorale genome demonstrates co-option of cell cycle regulation during the evolution of multicellularity.</title>
        <authorList>
            <person name="Hanschen E.R."/>
            <person name="Marriage T.N."/>
            <person name="Ferris P.J."/>
            <person name="Hamaji T."/>
            <person name="Toyoda A."/>
            <person name="Fujiyama A."/>
            <person name="Neme R."/>
            <person name="Noguchi H."/>
            <person name="Minakuchi Y."/>
            <person name="Suzuki M."/>
            <person name="Kawai-Toyooka H."/>
            <person name="Smith D.R."/>
            <person name="Sparks H."/>
            <person name="Anderson J."/>
            <person name="Bakaric R."/>
            <person name="Luria V."/>
            <person name="Karger A."/>
            <person name="Kirschner M.W."/>
            <person name="Durand P.M."/>
            <person name="Michod R.E."/>
            <person name="Nozaki H."/>
            <person name="Olson B.J."/>
        </authorList>
    </citation>
    <scope>NUCLEOTIDE SEQUENCE [LARGE SCALE GENOMIC DNA]</scope>
    <source>
        <strain evidence="3">NIES-2863</strain>
    </source>
</reference>
<evidence type="ECO:0000313" key="2">
    <source>
        <dbReference type="EMBL" id="KXZ54580.1"/>
    </source>
</evidence>
<protein>
    <recommendedName>
        <fullName evidence="1">Peptidase M11 gametolysin domain-containing protein</fullName>
    </recommendedName>
</protein>
<comment type="caution">
    <text evidence="2">The sequence shown here is derived from an EMBL/GenBank/DDBJ whole genome shotgun (WGS) entry which is preliminary data.</text>
</comment>
<dbReference type="AlphaFoldDB" id="A0A150GZ18"/>
<dbReference type="SUPFAM" id="SSF55486">
    <property type="entry name" value="Metalloproteases ('zincins'), catalytic domain"/>
    <property type="match status" value="1"/>
</dbReference>
<organism evidence="2 3">
    <name type="scientific">Gonium pectorale</name>
    <name type="common">Green alga</name>
    <dbReference type="NCBI Taxonomy" id="33097"/>
    <lineage>
        <taxon>Eukaryota</taxon>
        <taxon>Viridiplantae</taxon>
        <taxon>Chlorophyta</taxon>
        <taxon>core chlorophytes</taxon>
        <taxon>Chlorophyceae</taxon>
        <taxon>CS clade</taxon>
        <taxon>Chlamydomonadales</taxon>
        <taxon>Volvocaceae</taxon>
        <taxon>Gonium</taxon>
    </lineage>
</organism>
<dbReference type="STRING" id="33097.A0A150GZ18"/>
<feature type="domain" description="Peptidase M11 gametolysin" evidence="1">
    <location>
        <begin position="163"/>
        <end position="295"/>
    </location>
</feature>
<feature type="domain" description="Peptidase M11 gametolysin" evidence="1">
    <location>
        <begin position="39"/>
        <end position="97"/>
    </location>
</feature>
<accession>A0A150GZ18</accession>
<dbReference type="Pfam" id="PF05548">
    <property type="entry name" value="Peptidase_M11"/>
    <property type="match status" value="2"/>
</dbReference>
<evidence type="ECO:0000313" key="3">
    <source>
        <dbReference type="Proteomes" id="UP000075714"/>
    </source>
</evidence>